<dbReference type="SUPFAM" id="SSF53335">
    <property type="entry name" value="S-adenosyl-L-methionine-dependent methyltransferases"/>
    <property type="match status" value="1"/>
</dbReference>
<evidence type="ECO:0000259" key="1">
    <source>
        <dbReference type="Pfam" id="PF13649"/>
    </source>
</evidence>
<dbReference type="NCBIfam" id="NF041820">
    <property type="entry name" value="daptide_MTase"/>
    <property type="match status" value="1"/>
</dbReference>
<protein>
    <submittedName>
        <fullName evidence="2">Class I SAM-dependent methyltransferase</fullName>
    </submittedName>
</protein>
<dbReference type="GO" id="GO:0008168">
    <property type="term" value="F:methyltransferase activity"/>
    <property type="evidence" value="ECO:0007669"/>
    <property type="project" value="UniProtKB-KW"/>
</dbReference>
<accession>A0A5J6FJP8</accession>
<feature type="domain" description="Methyltransferase" evidence="1">
    <location>
        <begin position="66"/>
        <end position="164"/>
    </location>
</feature>
<dbReference type="InterPro" id="IPR049690">
    <property type="entry name" value="Daptide_MTase"/>
</dbReference>
<gene>
    <name evidence="2" type="ORF">CP967_18455</name>
</gene>
<dbReference type="AlphaFoldDB" id="A0A5J6FJP8"/>
<dbReference type="Gene3D" id="3.40.50.150">
    <property type="entry name" value="Vaccinia Virus protein VP39"/>
    <property type="match status" value="1"/>
</dbReference>
<dbReference type="Pfam" id="PF13649">
    <property type="entry name" value="Methyltransf_25"/>
    <property type="match status" value="1"/>
</dbReference>
<keyword evidence="3" id="KW-1185">Reference proteome</keyword>
<dbReference type="CDD" id="cd02440">
    <property type="entry name" value="AdoMet_MTases"/>
    <property type="match status" value="1"/>
</dbReference>
<dbReference type="EMBL" id="CP023702">
    <property type="protein sequence ID" value="QEU76628.1"/>
    <property type="molecule type" value="Genomic_DNA"/>
</dbReference>
<dbReference type="KEGG" id="snk:CP967_18455"/>
<organism evidence="2 3">
    <name type="scientific">Streptomyces nitrosporeus</name>
    <dbReference type="NCBI Taxonomy" id="28894"/>
    <lineage>
        <taxon>Bacteria</taxon>
        <taxon>Bacillati</taxon>
        <taxon>Actinomycetota</taxon>
        <taxon>Actinomycetes</taxon>
        <taxon>Kitasatosporales</taxon>
        <taxon>Streptomycetaceae</taxon>
        <taxon>Streptomyces</taxon>
    </lineage>
</organism>
<dbReference type="InterPro" id="IPR041698">
    <property type="entry name" value="Methyltransf_25"/>
</dbReference>
<dbReference type="InterPro" id="IPR029063">
    <property type="entry name" value="SAM-dependent_MTases_sf"/>
</dbReference>
<evidence type="ECO:0000313" key="2">
    <source>
        <dbReference type="EMBL" id="QEU76628.1"/>
    </source>
</evidence>
<keyword evidence="2" id="KW-0489">Methyltransferase</keyword>
<evidence type="ECO:0000313" key="3">
    <source>
        <dbReference type="Proteomes" id="UP000326178"/>
    </source>
</evidence>
<dbReference type="OrthoDB" id="3172472at2"/>
<sequence length="271" mass="28455">MLLSPALAGTPLTGRAAEAVAGLGEQAVLCDLYDEAGAPVYHDIAGTTPHEVRELLAALRRLPGPVLDLAAGSGRLTFPFLGLGREVTALELSEDMIGLLRERLAATPPSLRGRCTPVRADMSDFALGRRFGAVVLGTTSVSLLPPEARPGLYRCVREHLAPGGRFLITTVEVDPAADGTDESEILAEGQSGRTYRMIEQWSAGATTRTVTMIPAEPPAEGPVTVATTTIGVLPAQRLIAELEQAGYAVRSLTPVPGGGRHHDVLLEAEAL</sequence>
<dbReference type="GO" id="GO:0032259">
    <property type="term" value="P:methylation"/>
    <property type="evidence" value="ECO:0007669"/>
    <property type="project" value="UniProtKB-KW"/>
</dbReference>
<reference evidence="2 3" key="1">
    <citation type="submission" date="2017-09" db="EMBL/GenBank/DDBJ databases">
        <authorList>
            <person name="Lee N."/>
            <person name="Cho B.-K."/>
        </authorList>
    </citation>
    <scope>NUCLEOTIDE SEQUENCE [LARGE SCALE GENOMIC DNA]</scope>
    <source>
        <strain evidence="2 3">ATCC 12769</strain>
    </source>
</reference>
<proteinExistence type="predicted"/>
<name>A0A5J6FJP8_9ACTN</name>
<keyword evidence="2" id="KW-0808">Transferase</keyword>
<dbReference type="Proteomes" id="UP000326178">
    <property type="component" value="Chromosome"/>
</dbReference>